<keyword evidence="9" id="KW-1185">Reference proteome</keyword>
<dbReference type="GO" id="GO:0016020">
    <property type="term" value="C:membrane"/>
    <property type="evidence" value="ECO:0007669"/>
    <property type="project" value="UniProtKB-SubCell"/>
</dbReference>
<dbReference type="EMBL" id="KN553145">
    <property type="protein sequence ID" value="KHJ90329.1"/>
    <property type="molecule type" value="Genomic_DNA"/>
</dbReference>
<accession>A0A0B1SZB6</accession>
<feature type="transmembrane region" description="Helical" evidence="6">
    <location>
        <begin position="34"/>
        <end position="52"/>
    </location>
</feature>
<keyword evidence="7" id="KW-0732">Signal</keyword>
<keyword evidence="5 6" id="KW-0472">Membrane</keyword>
<evidence type="ECO:0000256" key="6">
    <source>
        <dbReference type="SAM" id="Phobius"/>
    </source>
</evidence>
<proteinExistence type="inferred from homology"/>
<reference evidence="8 9" key="1">
    <citation type="submission" date="2014-03" db="EMBL/GenBank/DDBJ databases">
        <title>Draft genome of the hookworm Oesophagostomum dentatum.</title>
        <authorList>
            <person name="Mitreva M."/>
        </authorList>
    </citation>
    <scope>NUCLEOTIDE SEQUENCE [LARGE SCALE GENOMIC DNA]</scope>
    <source>
        <strain evidence="8 9">OD-Hann</strain>
    </source>
</reference>
<evidence type="ECO:0000256" key="2">
    <source>
        <dbReference type="ARBA" id="ARBA00005731"/>
    </source>
</evidence>
<dbReference type="AlphaFoldDB" id="A0A0B1SZB6"/>
<feature type="chain" id="PRO_5002061260" evidence="7">
    <location>
        <begin position="19"/>
        <end position="141"/>
    </location>
</feature>
<evidence type="ECO:0000256" key="5">
    <source>
        <dbReference type="ARBA" id="ARBA00023136"/>
    </source>
</evidence>
<name>A0A0B1SZB6_OESDE</name>
<organism evidence="8 9">
    <name type="scientific">Oesophagostomum dentatum</name>
    <name type="common">Nodular worm</name>
    <dbReference type="NCBI Taxonomy" id="61180"/>
    <lineage>
        <taxon>Eukaryota</taxon>
        <taxon>Metazoa</taxon>
        <taxon>Ecdysozoa</taxon>
        <taxon>Nematoda</taxon>
        <taxon>Chromadorea</taxon>
        <taxon>Rhabditida</taxon>
        <taxon>Rhabditina</taxon>
        <taxon>Rhabditomorpha</taxon>
        <taxon>Strongyloidea</taxon>
        <taxon>Strongylidae</taxon>
        <taxon>Oesophagostomum</taxon>
    </lineage>
</organism>
<evidence type="ECO:0000256" key="7">
    <source>
        <dbReference type="SAM" id="SignalP"/>
    </source>
</evidence>
<dbReference type="Pfam" id="PF07857">
    <property type="entry name" value="TMEM144"/>
    <property type="match status" value="1"/>
</dbReference>
<comment type="similarity">
    <text evidence="2">Belongs to the TMEM144 family.</text>
</comment>
<keyword evidence="4 6" id="KW-1133">Transmembrane helix</keyword>
<evidence type="ECO:0000256" key="3">
    <source>
        <dbReference type="ARBA" id="ARBA00022692"/>
    </source>
</evidence>
<feature type="transmembrane region" description="Helical" evidence="6">
    <location>
        <begin position="59"/>
        <end position="78"/>
    </location>
</feature>
<dbReference type="InterPro" id="IPR012435">
    <property type="entry name" value="TMEM144"/>
</dbReference>
<sequence length="141" mass="14813">MWIGLLIALISSILSGSAFVPIKNTPSGDGFTSQLFMCIGSFMVATFVHSLLNFPPIQPLAMVGGALWCIANVFSLQIMNRLGMGLSVLVCSTLACLTGWATSRFGVCGLPAAIPADLVMNYMGMTALVGGYAHITSIVCF</sequence>
<dbReference type="InterPro" id="IPR010651">
    <property type="entry name" value="Sugar_transport"/>
</dbReference>
<dbReference type="OrthoDB" id="426527at2759"/>
<dbReference type="PANTHER" id="PTHR16119">
    <property type="entry name" value="TRANSMEMBRANE PROTEIN 144"/>
    <property type="match status" value="1"/>
</dbReference>
<dbReference type="Proteomes" id="UP000053660">
    <property type="component" value="Unassembled WGS sequence"/>
</dbReference>
<evidence type="ECO:0000256" key="1">
    <source>
        <dbReference type="ARBA" id="ARBA00004141"/>
    </source>
</evidence>
<protein>
    <submittedName>
        <fullName evidence="8">Uncharacterized protein</fullName>
    </submittedName>
</protein>
<evidence type="ECO:0000313" key="8">
    <source>
        <dbReference type="EMBL" id="KHJ90329.1"/>
    </source>
</evidence>
<evidence type="ECO:0000313" key="9">
    <source>
        <dbReference type="Proteomes" id="UP000053660"/>
    </source>
</evidence>
<keyword evidence="3 6" id="KW-0812">Transmembrane</keyword>
<evidence type="ECO:0000256" key="4">
    <source>
        <dbReference type="ARBA" id="ARBA00022989"/>
    </source>
</evidence>
<dbReference type="PANTHER" id="PTHR16119:SF16">
    <property type="entry name" value="TRANSMEMBRANE PROTEIN 144 HOMOLOG"/>
    <property type="match status" value="1"/>
</dbReference>
<dbReference type="GO" id="GO:0015144">
    <property type="term" value="F:carbohydrate transmembrane transporter activity"/>
    <property type="evidence" value="ECO:0007669"/>
    <property type="project" value="InterPro"/>
</dbReference>
<feature type="transmembrane region" description="Helical" evidence="6">
    <location>
        <begin position="84"/>
        <end position="102"/>
    </location>
</feature>
<feature type="signal peptide" evidence="7">
    <location>
        <begin position="1"/>
        <end position="18"/>
    </location>
</feature>
<comment type="subcellular location">
    <subcellularLocation>
        <location evidence="1">Membrane</location>
        <topology evidence="1">Multi-pass membrane protein</topology>
    </subcellularLocation>
</comment>
<gene>
    <name evidence="8" type="ORF">OESDEN_09828</name>
</gene>